<proteinExistence type="predicted"/>
<comment type="caution">
    <text evidence="2">The sequence shown here is derived from an EMBL/GenBank/DDBJ whole genome shotgun (WGS) entry which is preliminary data.</text>
</comment>
<accession>A0A9X5HF97</accession>
<sequence length="59" mass="6680">MDQVNEFESAADARRIRRFSQLPERIRLDDTVAERPASPPPSADAAVTPDWWLIRMGGI</sequence>
<dbReference type="EMBL" id="JAAGNA010001075">
    <property type="protein sequence ID" value="NEC52924.1"/>
    <property type="molecule type" value="Genomic_DNA"/>
</dbReference>
<dbReference type="Proteomes" id="UP000471745">
    <property type="component" value="Unassembled WGS sequence"/>
</dbReference>
<dbReference type="RefSeq" id="WP_163091361.1">
    <property type="nucleotide sequence ID" value="NZ_JAAGNA010001075.1"/>
</dbReference>
<organism evidence="2 3">
    <name type="scientific">Actinospica acidiphila</name>
    <dbReference type="NCBI Taxonomy" id="304899"/>
    <lineage>
        <taxon>Bacteria</taxon>
        <taxon>Bacillati</taxon>
        <taxon>Actinomycetota</taxon>
        <taxon>Actinomycetes</taxon>
        <taxon>Catenulisporales</taxon>
        <taxon>Actinospicaceae</taxon>
        <taxon>Actinospica</taxon>
    </lineage>
</organism>
<keyword evidence="3" id="KW-1185">Reference proteome</keyword>
<evidence type="ECO:0000313" key="2">
    <source>
        <dbReference type="EMBL" id="NEC52924.1"/>
    </source>
</evidence>
<gene>
    <name evidence="2" type="ORF">G3I18_30885</name>
</gene>
<evidence type="ECO:0000256" key="1">
    <source>
        <dbReference type="SAM" id="MobiDB-lite"/>
    </source>
</evidence>
<feature type="region of interest" description="Disordered" evidence="1">
    <location>
        <begin position="27"/>
        <end position="46"/>
    </location>
</feature>
<evidence type="ECO:0000313" key="3">
    <source>
        <dbReference type="Proteomes" id="UP000471745"/>
    </source>
</evidence>
<reference evidence="2 3" key="1">
    <citation type="submission" date="2020-01" db="EMBL/GenBank/DDBJ databases">
        <title>Insect and environment-associated Actinomycetes.</title>
        <authorList>
            <person name="Currrie C."/>
            <person name="Chevrette M."/>
            <person name="Carlson C."/>
            <person name="Stubbendieck R."/>
            <person name="Wendt-Pienkowski E."/>
        </authorList>
    </citation>
    <scope>NUCLEOTIDE SEQUENCE [LARGE SCALE GENOMIC DNA]</scope>
    <source>
        <strain evidence="2 3">SID8189</strain>
    </source>
</reference>
<protein>
    <submittedName>
        <fullName evidence="2">Uncharacterized protein</fullName>
    </submittedName>
</protein>
<dbReference type="AlphaFoldDB" id="A0A9X5HF97"/>
<name>A0A9X5HF97_9ACTN</name>